<name>A0A1W1WSM5_9BACT</name>
<keyword evidence="5" id="KW-0964">Secreted</keyword>
<proteinExistence type="inferred from homology"/>
<evidence type="ECO:0000259" key="6">
    <source>
        <dbReference type="Pfam" id="PF02465"/>
    </source>
</evidence>
<dbReference type="Pfam" id="PF07195">
    <property type="entry name" value="FliD_C"/>
    <property type="match status" value="1"/>
</dbReference>
<keyword evidence="8" id="KW-0966">Cell projection</keyword>
<dbReference type="GO" id="GO:0071973">
    <property type="term" value="P:bacterial-type flagellum-dependent cell motility"/>
    <property type="evidence" value="ECO:0007669"/>
    <property type="project" value="TreeGrafter"/>
</dbReference>
<dbReference type="Pfam" id="PF02465">
    <property type="entry name" value="FliD_N"/>
    <property type="match status" value="1"/>
</dbReference>
<keyword evidence="8" id="KW-0282">Flagellum</keyword>
<comment type="function">
    <text evidence="5">Required for morphogenesis and for the elongation of the flagellar filament by facilitating polymerization of the flagellin monomers at the tip of growing filament. Forms a capping structure, which prevents flagellin subunits (transported through the central channel of the flagellum) from leaking out without polymerization at the distal end.</text>
</comment>
<dbReference type="PANTHER" id="PTHR30288:SF0">
    <property type="entry name" value="FLAGELLAR HOOK-ASSOCIATED PROTEIN 2"/>
    <property type="match status" value="1"/>
</dbReference>
<dbReference type="STRING" id="1069081.SAMN05660197_1117"/>
<organism evidence="8 9">
    <name type="scientific">Nitratiruptor tergarcus DSM 16512</name>
    <dbReference type="NCBI Taxonomy" id="1069081"/>
    <lineage>
        <taxon>Bacteria</taxon>
        <taxon>Pseudomonadati</taxon>
        <taxon>Campylobacterota</taxon>
        <taxon>Epsilonproteobacteria</taxon>
        <taxon>Nautiliales</taxon>
        <taxon>Nitratiruptoraceae</taxon>
        <taxon>Nitratiruptor</taxon>
    </lineage>
</organism>
<evidence type="ECO:0000256" key="4">
    <source>
        <dbReference type="ARBA" id="ARBA00023143"/>
    </source>
</evidence>
<comment type="subcellular location">
    <subcellularLocation>
        <location evidence="5">Secreted</location>
    </subcellularLocation>
    <subcellularLocation>
        <location evidence="5">Bacterial flagellum</location>
    </subcellularLocation>
</comment>
<dbReference type="InterPro" id="IPR040026">
    <property type="entry name" value="FliD"/>
</dbReference>
<keyword evidence="9" id="KW-1185">Reference proteome</keyword>
<keyword evidence="8" id="KW-0969">Cilium</keyword>
<dbReference type="InterPro" id="IPR010809">
    <property type="entry name" value="FliD_C"/>
</dbReference>
<feature type="coiled-coil region" evidence="5">
    <location>
        <begin position="372"/>
        <end position="403"/>
    </location>
</feature>
<dbReference type="InterPro" id="IPR003481">
    <property type="entry name" value="FliD_N"/>
</dbReference>
<keyword evidence="4 5" id="KW-0975">Bacterial flagellum</keyword>
<dbReference type="RefSeq" id="WP_084275546.1">
    <property type="nucleotide sequence ID" value="NZ_AP026671.1"/>
</dbReference>
<reference evidence="9" key="1">
    <citation type="submission" date="2017-04" db="EMBL/GenBank/DDBJ databases">
        <authorList>
            <person name="Varghese N."/>
            <person name="Submissions S."/>
        </authorList>
    </citation>
    <scope>NUCLEOTIDE SEQUENCE [LARGE SCALE GENOMIC DNA]</scope>
    <source>
        <strain evidence="9">DSM 16512</strain>
    </source>
</reference>
<dbReference type="OrthoDB" id="1530at2"/>
<gene>
    <name evidence="8" type="ORF">SAMN05660197_1117</name>
</gene>
<evidence type="ECO:0000259" key="7">
    <source>
        <dbReference type="Pfam" id="PF07195"/>
    </source>
</evidence>
<dbReference type="GO" id="GO:0009424">
    <property type="term" value="C:bacterial-type flagellum hook"/>
    <property type="evidence" value="ECO:0007669"/>
    <property type="project" value="UniProtKB-UniRule"/>
</dbReference>
<evidence type="ECO:0000256" key="5">
    <source>
        <dbReference type="RuleBase" id="RU362066"/>
    </source>
</evidence>
<evidence type="ECO:0000313" key="9">
    <source>
        <dbReference type="Proteomes" id="UP000192602"/>
    </source>
</evidence>
<dbReference type="GO" id="GO:0007155">
    <property type="term" value="P:cell adhesion"/>
    <property type="evidence" value="ECO:0007669"/>
    <property type="project" value="InterPro"/>
</dbReference>
<dbReference type="Proteomes" id="UP000192602">
    <property type="component" value="Unassembled WGS sequence"/>
</dbReference>
<evidence type="ECO:0000256" key="3">
    <source>
        <dbReference type="ARBA" id="ARBA00023054"/>
    </source>
</evidence>
<evidence type="ECO:0000256" key="2">
    <source>
        <dbReference type="ARBA" id="ARBA00011255"/>
    </source>
</evidence>
<evidence type="ECO:0000313" key="8">
    <source>
        <dbReference type="EMBL" id="SMC09311.1"/>
    </source>
</evidence>
<dbReference type="GO" id="GO:0005576">
    <property type="term" value="C:extracellular region"/>
    <property type="evidence" value="ECO:0007669"/>
    <property type="project" value="UniProtKB-SubCell"/>
</dbReference>
<keyword evidence="3 5" id="KW-0175">Coiled coil</keyword>
<feature type="domain" description="Flagellar hook-associated protein 2 C-terminal" evidence="7">
    <location>
        <begin position="217"/>
        <end position="419"/>
    </location>
</feature>
<evidence type="ECO:0000256" key="1">
    <source>
        <dbReference type="ARBA" id="ARBA00009764"/>
    </source>
</evidence>
<feature type="domain" description="Flagellar hook-associated protein 2 N-terminal" evidence="6">
    <location>
        <begin position="14"/>
        <end position="110"/>
    </location>
</feature>
<dbReference type="AlphaFoldDB" id="A0A1W1WSM5"/>
<dbReference type="EMBL" id="FWWZ01000001">
    <property type="protein sequence ID" value="SMC09311.1"/>
    <property type="molecule type" value="Genomic_DNA"/>
</dbReference>
<accession>A0A1W1WSM5</accession>
<protein>
    <recommendedName>
        <fullName evidence="5">Flagellar hook-associated protein 2</fullName>
        <shortName evidence="5">HAP2</shortName>
    </recommendedName>
    <alternativeName>
        <fullName evidence="5">Flagellar cap protein</fullName>
    </alternativeName>
</protein>
<dbReference type="GO" id="GO:0009421">
    <property type="term" value="C:bacterial-type flagellum filament cap"/>
    <property type="evidence" value="ECO:0007669"/>
    <property type="project" value="InterPro"/>
</dbReference>
<comment type="subunit">
    <text evidence="2 5">Homopentamer.</text>
</comment>
<comment type="similarity">
    <text evidence="1 5">Belongs to the FliD family.</text>
</comment>
<dbReference type="PANTHER" id="PTHR30288">
    <property type="entry name" value="FLAGELLAR CAP/ASSEMBLY PROTEIN FLID"/>
    <property type="match status" value="1"/>
</dbReference>
<sequence>MAGEIYLSNLSGQFDYQSILQKFQQLKFQQVNLIEQKEDKVKKAESAFKAFANMLEDFKNKFDEIKDGSIVDKKTVNVSNEDVAVVNITYESEVNSTKLSFTVSQLASNDAWLSQSGKTNRDDTVATQDGTLTLSINGQDITVDYTTTDTLDSIAIKINQATNEANASVFYNGSSYKLIISSTKTGENSQINFSDTGDLLDQLQLGSNYKASHVQTAQNAVIDIYGQQVTSQTNTFSNVIDGIDITVKKESSDPIQIDIKQDTEAPRQAIEDLFSAYNSLVDYIKQKSSGNGELSGDYTLHSIRASIFDKLTPFMERGLIDVDHTNGHISLRSDEFESLLKNNKDELKNTIDEVKIGLESYLDFLFDPQGTIKQKEKNYQRKIQKYEDSIEQMIKRIDKESDILKKQFIHLDSLLAQMNDVRSRISAILPKNNKQ</sequence>